<comment type="caution">
    <text evidence="1">The sequence shown here is derived from an EMBL/GenBank/DDBJ whole genome shotgun (WGS) entry which is preliminary data.</text>
</comment>
<organism evidence="1 2">
    <name type="scientific">Patellaria atrata CBS 101060</name>
    <dbReference type="NCBI Taxonomy" id="1346257"/>
    <lineage>
        <taxon>Eukaryota</taxon>
        <taxon>Fungi</taxon>
        <taxon>Dikarya</taxon>
        <taxon>Ascomycota</taxon>
        <taxon>Pezizomycotina</taxon>
        <taxon>Dothideomycetes</taxon>
        <taxon>Dothideomycetes incertae sedis</taxon>
        <taxon>Patellariales</taxon>
        <taxon>Patellariaceae</taxon>
        <taxon>Patellaria</taxon>
    </lineage>
</organism>
<proteinExistence type="predicted"/>
<sequence length="103" mass="11571">MQIQAWGEVIIPFLTPNGIKKATFKHVALVPPFFTSLVSLYRLNYTGIHFDSGDNALYKKGLNRETVASLTKVGGHWLVMHRTKAPISHTEPQRPFQTFTSSS</sequence>
<evidence type="ECO:0000313" key="2">
    <source>
        <dbReference type="Proteomes" id="UP000799429"/>
    </source>
</evidence>
<keyword evidence="2" id="KW-1185">Reference proteome</keyword>
<dbReference type="EMBL" id="MU006134">
    <property type="protein sequence ID" value="KAF2834125.1"/>
    <property type="molecule type" value="Genomic_DNA"/>
</dbReference>
<dbReference type="OrthoDB" id="3771398at2759"/>
<name>A0A9P4S2S7_9PEZI</name>
<evidence type="ECO:0000313" key="1">
    <source>
        <dbReference type="EMBL" id="KAF2834125.1"/>
    </source>
</evidence>
<gene>
    <name evidence="1" type="ORF">M501DRAFT_668678</name>
</gene>
<reference evidence="1" key="1">
    <citation type="journal article" date="2020" name="Stud. Mycol.">
        <title>101 Dothideomycetes genomes: a test case for predicting lifestyles and emergence of pathogens.</title>
        <authorList>
            <person name="Haridas S."/>
            <person name="Albert R."/>
            <person name="Binder M."/>
            <person name="Bloem J."/>
            <person name="Labutti K."/>
            <person name="Salamov A."/>
            <person name="Andreopoulos B."/>
            <person name="Baker S."/>
            <person name="Barry K."/>
            <person name="Bills G."/>
            <person name="Bluhm B."/>
            <person name="Cannon C."/>
            <person name="Castanera R."/>
            <person name="Culley D."/>
            <person name="Daum C."/>
            <person name="Ezra D."/>
            <person name="Gonzalez J."/>
            <person name="Henrissat B."/>
            <person name="Kuo A."/>
            <person name="Liang C."/>
            <person name="Lipzen A."/>
            <person name="Lutzoni F."/>
            <person name="Magnuson J."/>
            <person name="Mondo S."/>
            <person name="Nolan M."/>
            <person name="Ohm R."/>
            <person name="Pangilinan J."/>
            <person name="Park H.-J."/>
            <person name="Ramirez L."/>
            <person name="Alfaro M."/>
            <person name="Sun H."/>
            <person name="Tritt A."/>
            <person name="Yoshinaga Y."/>
            <person name="Zwiers L.-H."/>
            <person name="Turgeon B."/>
            <person name="Goodwin S."/>
            <person name="Spatafora J."/>
            <person name="Crous P."/>
            <person name="Grigoriev I."/>
        </authorList>
    </citation>
    <scope>NUCLEOTIDE SEQUENCE</scope>
    <source>
        <strain evidence="1">CBS 101060</strain>
    </source>
</reference>
<accession>A0A9P4S2S7</accession>
<protein>
    <submittedName>
        <fullName evidence="1">Uncharacterized protein</fullName>
    </submittedName>
</protein>
<dbReference type="Proteomes" id="UP000799429">
    <property type="component" value="Unassembled WGS sequence"/>
</dbReference>
<dbReference type="AlphaFoldDB" id="A0A9P4S2S7"/>